<proteinExistence type="predicted"/>
<gene>
    <name evidence="2" type="ORF">SAMN04487772_106161</name>
</gene>
<dbReference type="Gene3D" id="1.25.40.10">
    <property type="entry name" value="Tetratricopeptide repeat domain"/>
    <property type="match status" value="1"/>
</dbReference>
<dbReference type="InterPro" id="IPR011990">
    <property type="entry name" value="TPR-like_helical_dom_sf"/>
</dbReference>
<dbReference type="EMBL" id="FOHN01000006">
    <property type="protein sequence ID" value="SET01559.1"/>
    <property type="molecule type" value="Genomic_DNA"/>
</dbReference>
<dbReference type="Proteomes" id="UP000199800">
    <property type="component" value="Unassembled WGS sequence"/>
</dbReference>
<feature type="repeat" description="TPR" evidence="1">
    <location>
        <begin position="62"/>
        <end position="95"/>
    </location>
</feature>
<protein>
    <submittedName>
        <fullName evidence="2">Uncharacterized protein</fullName>
    </submittedName>
</protein>
<keyword evidence="1" id="KW-0802">TPR repeat</keyword>
<reference evidence="2 3" key="1">
    <citation type="submission" date="2016-10" db="EMBL/GenBank/DDBJ databases">
        <authorList>
            <person name="de Groot N.N."/>
        </authorList>
    </citation>
    <scope>NUCLEOTIDE SEQUENCE [LARGE SCALE GENOMIC DNA]</scope>
    <source>
        <strain evidence="2 3">DSM 1801</strain>
    </source>
</reference>
<name>A0A1I0B4B2_9FIRM</name>
<evidence type="ECO:0000256" key="1">
    <source>
        <dbReference type="PROSITE-ProRule" id="PRU00339"/>
    </source>
</evidence>
<dbReference type="AlphaFoldDB" id="A0A1I0B4B2"/>
<dbReference type="SUPFAM" id="SSF48452">
    <property type="entry name" value="TPR-like"/>
    <property type="match status" value="1"/>
</dbReference>
<dbReference type="STRING" id="29364.SAMN04487772_106161"/>
<dbReference type="InterPro" id="IPR019734">
    <property type="entry name" value="TPR_rpt"/>
</dbReference>
<evidence type="ECO:0000313" key="2">
    <source>
        <dbReference type="EMBL" id="SET01559.1"/>
    </source>
</evidence>
<evidence type="ECO:0000313" key="3">
    <source>
        <dbReference type="Proteomes" id="UP000199800"/>
    </source>
</evidence>
<organism evidence="2 3">
    <name type="scientific">[Clostridium] polysaccharolyticum</name>
    <dbReference type="NCBI Taxonomy" id="29364"/>
    <lineage>
        <taxon>Bacteria</taxon>
        <taxon>Bacillati</taxon>
        <taxon>Bacillota</taxon>
        <taxon>Clostridia</taxon>
        <taxon>Lachnospirales</taxon>
        <taxon>Lachnospiraceae</taxon>
    </lineage>
</organism>
<keyword evidence="3" id="KW-1185">Reference proteome</keyword>
<dbReference type="PROSITE" id="PS50005">
    <property type="entry name" value="TPR"/>
    <property type="match status" value="1"/>
</dbReference>
<accession>A0A1I0B4B2</accession>
<sequence length="253" mass="30014">MLVMAVRSMEGVAVKQLKEHLEELEKKYQDGRFYSFNHISELYLYQFYEKDGEFQLSDEPMNRWYLELGISYEEKEETDEAYKAYLNAIRWNPVDLDARFAKLELDKKKGCYDVVLKETLTLYPYLCTRATMARFYRNIGFYYVETYQPDIAFVLYEYSNMFFQTENADNEIAYMEEALGKKHPDYDVHQLQSRISNLKIPVSAPSNTLGLIYEVGKSEEKKGHCKEAAECYLMVYDLTQDEEVKSRMNRVMH</sequence>